<dbReference type="AlphaFoldDB" id="A0A6J6QLV6"/>
<sequence length="126" mass="13950">MTDSLVATDFNFAANVSCNFAAQIAFDFVIALDEFTEFGELWLTEILHASIWIDTGSAENFLRARAADAEYVCECDFNALITRKIDTDEACHRAGSFAIPEVLRHSSLPARVESRPPGRESSLSRS</sequence>
<proteinExistence type="predicted"/>
<protein>
    <submittedName>
        <fullName evidence="1">Unannotated protein</fullName>
    </submittedName>
</protein>
<evidence type="ECO:0000313" key="1">
    <source>
        <dbReference type="EMBL" id="CAB4709888.1"/>
    </source>
</evidence>
<dbReference type="EMBL" id="CAEZXN010000067">
    <property type="protein sequence ID" value="CAB4709888.1"/>
    <property type="molecule type" value="Genomic_DNA"/>
</dbReference>
<gene>
    <name evidence="1" type="ORF">UFOPK2423_01669</name>
</gene>
<name>A0A6J6QLV6_9ZZZZ</name>
<organism evidence="1">
    <name type="scientific">freshwater metagenome</name>
    <dbReference type="NCBI Taxonomy" id="449393"/>
    <lineage>
        <taxon>unclassified sequences</taxon>
        <taxon>metagenomes</taxon>
        <taxon>ecological metagenomes</taxon>
    </lineage>
</organism>
<accession>A0A6J6QLV6</accession>
<reference evidence="1" key="1">
    <citation type="submission" date="2020-05" db="EMBL/GenBank/DDBJ databases">
        <authorList>
            <person name="Chiriac C."/>
            <person name="Salcher M."/>
            <person name="Ghai R."/>
            <person name="Kavagutti S V."/>
        </authorList>
    </citation>
    <scope>NUCLEOTIDE SEQUENCE</scope>
</reference>